<sequence length="281" mass="31574">MKAQLKQHLSLTKKEWNGMLVLVLLIAAVLAAPYVYQWQHKDSIINAKDVDAALAQLNKANPGMAKASAGSNVSAKHRSLFKFNPNNLPAADWAKLGLSDKQIAIIKNYEAKGGKFYKPADVKKIYGITEADYKALAPYIDIPKESINNIIVELNTADSAKLTQLSGIGPTFAKRIIYYRERLGGFVNKEQLKEVFGIDDLKYDELKTQIKVDASHIRKIEINAITFDKLRLMPYLNYKQVSAIIEYRNQHGNYASIADLSNIAIIDEGILRKIEPYLSYK</sequence>
<dbReference type="OrthoDB" id="981124at2"/>
<proteinExistence type="predicted"/>
<protein>
    <recommendedName>
        <fullName evidence="3">Competence protein ComEA</fullName>
    </recommendedName>
</protein>
<dbReference type="Pfam" id="PF12836">
    <property type="entry name" value="HHH_3"/>
    <property type="match status" value="2"/>
</dbReference>
<dbReference type="InterPro" id="IPR051675">
    <property type="entry name" value="Endo/Exo/Phosphatase_dom_1"/>
</dbReference>
<reference evidence="1 2" key="1">
    <citation type="submission" date="2016-07" db="EMBL/GenBank/DDBJ databases">
        <title>Genomic analysis of zinc-resistant bacterium Mucilaginibacter pedocola TBZ30.</title>
        <authorList>
            <person name="Huang J."/>
            <person name="Tang J."/>
        </authorList>
    </citation>
    <scope>NUCLEOTIDE SEQUENCE [LARGE SCALE GENOMIC DNA]</scope>
    <source>
        <strain evidence="1 2">TBZ30</strain>
    </source>
</reference>
<dbReference type="InterPro" id="IPR010994">
    <property type="entry name" value="RuvA_2-like"/>
</dbReference>
<evidence type="ECO:0008006" key="3">
    <source>
        <dbReference type="Google" id="ProtNLM"/>
    </source>
</evidence>
<keyword evidence="2" id="KW-1185">Reference proteome</keyword>
<evidence type="ECO:0000313" key="1">
    <source>
        <dbReference type="EMBL" id="OOQ61004.1"/>
    </source>
</evidence>
<dbReference type="PANTHER" id="PTHR21180">
    <property type="entry name" value="ENDONUCLEASE/EXONUCLEASE/PHOSPHATASE FAMILY DOMAIN-CONTAINING PROTEIN 1"/>
    <property type="match status" value="1"/>
</dbReference>
<dbReference type="Proteomes" id="UP000189739">
    <property type="component" value="Unassembled WGS sequence"/>
</dbReference>
<dbReference type="STRING" id="1792845.BC343_21365"/>
<dbReference type="PANTHER" id="PTHR21180:SF32">
    <property type="entry name" value="ENDONUCLEASE_EXONUCLEASE_PHOSPHATASE FAMILY DOMAIN-CONTAINING PROTEIN 1"/>
    <property type="match status" value="1"/>
</dbReference>
<accession>A0A1S9PJ77</accession>
<dbReference type="Gene3D" id="1.10.150.280">
    <property type="entry name" value="AF1531-like domain"/>
    <property type="match status" value="2"/>
</dbReference>
<dbReference type="EMBL" id="MBTF01000003">
    <property type="protein sequence ID" value="OOQ61004.1"/>
    <property type="molecule type" value="Genomic_DNA"/>
</dbReference>
<name>A0A1S9PJ77_9SPHI</name>
<organism evidence="1 2">
    <name type="scientific">Mucilaginibacter pedocola</name>
    <dbReference type="NCBI Taxonomy" id="1792845"/>
    <lineage>
        <taxon>Bacteria</taxon>
        <taxon>Pseudomonadati</taxon>
        <taxon>Bacteroidota</taxon>
        <taxon>Sphingobacteriia</taxon>
        <taxon>Sphingobacteriales</taxon>
        <taxon>Sphingobacteriaceae</taxon>
        <taxon>Mucilaginibacter</taxon>
    </lineage>
</organism>
<gene>
    <name evidence="1" type="ORF">BC343_21365</name>
</gene>
<dbReference type="RefSeq" id="WP_078346830.1">
    <property type="nucleotide sequence ID" value="NZ_MBTF01000003.1"/>
</dbReference>
<comment type="caution">
    <text evidence="1">The sequence shown here is derived from an EMBL/GenBank/DDBJ whole genome shotgun (WGS) entry which is preliminary data.</text>
</comment>
<dbReference type="SUPFAM" id="SSF47781">
    <property type="entry name" value="RuvA domain 2-like"/>
    <property type="match status" value="3"/>
</dbReference>
<dbReference type="AlphaFoldDB" id="A0A1S9PJ77"/>
<evidence type="ECO:0000313" key="2">
    <source>
        <dbReference type="Proteomes" id="UP000189739"/>
    </source>
</evidence>